<comment type="caution">
    <text evidence="2">The sequence shown here is derived from an EMBL/GenBank/DDBJ whole genome shotgun (WGS) entry which is preliminary data.</text>
</comment>
<proteinExistence type="predicted"/>
<feature type="domain" description="Inhibitor I9" evidence="1">
    <location>
        <begin position="49"/>
        <end position="107"/>
    </location>
</feature>
<keyword evidence="3" id="KW-1185">Reference proteome</keyword>
<dbReference type="PANTHER" id="PTHR37379">
    <property type="entry name" value="OS01G0220500 PROTEIN"/>
    <property type="match status" value="1"/>
</dbReference>
<dbReference type="Pfam" id="PF05922">
    <property type="entry name" value="Inhibitor_I9"/>
    <property type="match status" value="1"/>
</dbReference>
<organism evidence="2 3">
    <name type="scientific">Stephania cephalantha</name>
    <dbReference type="NCBI Taxonomy" id="152367"/>
    <lineage>
        <taxon>Eukaryota</taxon>
        <taxon>Viridiplantae</taxon>
        <taxon>Streptophyta</taxon>
        <taxon>Embryophyta</taxon>
        <taxon>Tracheophyta</taxon>
        <taxon>Spermatophyta</taxon>
        <taxon>Magnoliopsida</taxon>
        <taxon>Ranunculales</taxon>
        <taxon>Menispermaceae</taxon>
        <taxon>Menispermoideae</taxon>
        <taxon>Cissampelideae</taxon>
        <taxon>Stephania</taxon>
    </lineage>
</organism>
<sequence length="110" mass="12514">MESTSASVTSRMEKESNNASELHYVFMEFDPEYDRLRADRTREGESELHSYLSKKHDDLLASVFVLGTYEKKISLVIVDGFSVEITDDQAKLLRSANGVRAVEKNQEIIP</sequence>
<gene>
    <name evidence="2" type="ORF">Scep_025686</name>
</gene>
<accession>A0AAP0ENX6</accession>
<evidence type="ECO:0000313" key="3">
    <source>
        <dbReference type="Proteomes" id="UP001419268"/>
    </source>
</evidence>
<dbReference type="EMBL" id="JBBNAG010000011">
    <property type="protein sequence ID" value="KAK9094217.1"/>
    <property type="molecule type" value="Genomic_DNA"/>
</dbReference>
<evidence type="ECO:0000259" key="1">
    <source>
        <dbReference type="Pfam" id="PF05922"/>
    </source>
</evidence>
<dbReference type="Proteomes" id="UP001419268">
    <property type="component" value="Unassembled WGS sequence"/>
</dbReference>
<dbReference type="InterPro" id="IPR010259">
    <property type="entry name" value="S8pro/Inhibitor_I9"/>
</dbReference>
<evidence type="ECO:0000313" key="2">
    <source>
        <dbReference type="EMBL" id="KAK9094217.1"/>
    </source>
</evidence>
<name>A0AAP0ENX6_9MAGN</name>
<dbReference type="AlphaFoldDB" id="A0AAP0ENX6"/>
<reference evidence="2 3" key="1">
    <citation type="submission" date="2024-01" db="EMBL/GenBank/DDBJ databases">
        <title>Genome assemblies of Stephania.</title>
        <authorList>
            <person name="Yang L."/>
        </authorList>
    </citation>
    <scope>NUCLEOTIDE SEQUENCE [LARGE SCALE GENOMIC DNA]</scope>
    <source>
        <strain evidence="2">JXDWG</strain>
        <tissue evidence="2">Leaf</tissue>
    </source>
</reference>
<protein>
    <recommendedName>
        <fullName evidence="1">Inhibitor I9 domain-containing protein</fullName>
    </recommendedName>
</protein>
<dbReference type="PANTHER" id="PTHR37379:SF1">
    <property type="entry name" value="OS01G0220500 PROTEIN"/>
    <property type="match status" value="1"/>
</dbReference>